<name>A0A099YDM9_LIMMU</name>
<evidence type="ECO:0000313" key="2">
    <source>
        <dbReference type="Proteomes" id="UP000030001"/>
    </source>
</evidence>
<dbReference type="Proteomes" id="UP000030001">
    <property type="component" value="Unassembled WGS sequence"/>
</dbReference>
<dbReference type="AlphaFoldDB" id="A0A099YDM9"/>
<proteinExistence type="predicted"/>
<organism evidence="1 2">
    <name type="scientific">Limosilactobacillus mucosae</name>
    <name type="common">Lactobacillus mucosae</name>
    <dbReference type="NCBI Taxonomy" id="97478"/>
    <lineage>
        <taxon>Bacteria</taxon>
        <taxon>Bacillati</taxon>
        <taxon>Bacillota</taxon>
        <taxon>Bacilli</taxon>
        <taxon>Lactobacillales</taxon>
        <taxon>Lactobacillaceae</taxon>
        <taxon>Limosilactobacillus</taxon>
    </lineage>
</organism>
<sequence>MATPRLCELANQTYLMGHGAISTCPLVAHDTHFQWSLMNETPLEWRISVILRLEQCPAHQCWNWPAWYDFLNQSANWLPLPCLSDLQVEQVRHRSLACYTQELNLAGVIRYQQQVVELIQPPRWFSSYERKLAYLEKLAAS</sequence>
<accession>A0A099YDM9</accession>
<evidence type="ECO:0000313" key="1">
    <source>
        <dbReference type="EMBL" id="KGL67013.1"/>
    </source>
</evidence>
<gene>
    <name evidence="1" type="ORF">LX03_04240</name>
</gene>
<protein>
    <submittedName>
        <fullName evidence="1">Uncharacterized protein</fullName>
    </submittedName>
</protein>
<reference evidence="1 2" key="1">
    <citation type="submission" date="2014-09" db="EMBL/GenBank/DDBJ databases">
        <title>Lactobacillus mucosae CRL573 Genome Sequencing.</title>
        <authorList>
            <person name="Bleckwedel J."/>
            <person name="Teran L.C."/>
            <person name="Bonacina J."/>
            <person name="Saavedra L."/>
            <person name="Mozzi F.B."/>
            <person name="Raya R.R."/>
        </authorList>
    </citation>
    <scope>NUCLEOTIDE SEQUENCE [LARGE SCALE GENOMIC DNA]</scope>
    <source>
        <strain evidence="1 2">CRL573</strain>
    </source>
</reference>
<dbReference type="EMBL" id="JROC01000029">
    <property type="protein sequence ID" value="KGL67013.1"/>
    <property type="molecule type" value="Genomic_DNA"/>
</dbReference>
<comment type="caution">
    <text evidence="1">The sequence shown here is derived from an EMBL/GenBank/DDBJ whole genome shotgun (WGS) entry which is preliminary data.</text>
</comment>